<dbReference type="PANTHER" id="PTHR33657:SF8">
    <property type="entry name" value="DOMAIN PROTEIN, PUTATIVE (AFU_ORTHOLOGUE AFUA_5G00600)-RELATED"/>
    <property type="match status" value="1"/>
</dbReference>
<feature type="signal peptide" evidence="5">
    <location>
        <begin position="1"/>
        <end position="19"/>
    </location>
</feature>
<evidence type="ECO:0000313" key="6">
    <source>
        <dbReference type="EMBL" id="CAH0513802.1"/>
    </source>
</evidence>
<dbReference type="InterPro" id="IPR008701">
    <property type="entry name" value="NPP1"/>
</dbReference>
<comment type="caution">
    <text evidence="6">The sequence shown here is derived from an EMBL/GenBank/DDBJ whole genome shotgun (WGS) entry which is preliminary data.</text>
</comment>
<keyword evidence="3" id="KW-0964">Secreted</keyword>
<accession>A0ABN8CLA8</accession>
<dbReference type="EMBL" id="CAKLCB010000035">
    <property type="protein sequence ID" value="CAH0513802.1"/>
    <property type="molecule type" value="Genomic_DNA"/>
</dbReference>
<gene>
    <name evidence="6" type="ORF">PBS001_LOCUS594</name>
</gene>
<evidence type="ECO:0000256" key="3">
    <source>
        <dbReference type="ARBA" id="ARBA00022525"/>
    </source>
</evidence>
<reference evidence="6 7" key="1">
    <citation type="submission" date="2021-11" db="EMBL/GenBank/DDBJ databases">
        <authorList>
            <person name="Islam A."/>
            <person name="Islam S."/>
            <person name="Flora M.S."/>
            <person name="Rahman M."/>
            <person name="Ziaur R.M."/>
            <person name="Epstein J.H."/>
            <person name="Hassan M."/>
            <person name="Klassen M."/>
            <person name="Woodard K."/>
            <person name="Webb A."/>
            <person name="Webby R.J."/>
            <person name="El Zowalaty M.E."/>
        </authorList>
    </citation>
    <scope>NUCLEOTIDE SEQUENCE [LARGE SCALE GENOMIC DNA]</scope>
    <source>
        <strain evidence="6">Pbs1</strain>
    </source>
</reference>
<protein>
    <recommendedName>
        <fullName evidence="8">Neprosin domain-containing protein</fullName>
    </recommendedName>
</protein>
<evidence type="ECO:0000256" key="2">
    <source>
        <dbReference type="ARBA" id="ARBA00009520"/>
    </source>
</evidence>
<evidence type="ECO:0000256" key="5">
    <source>
        <dbReference type="SAM" id="SignalP"/>
    </source>
</evidence>
<comment type="subcellular location">
    <subcellularLocation>
        <location evidence="1">Secreted</location>
    </subcellularLocation>
</comment>
<name>A0ABN8CLA8_9STRA</name>
<evidence type="ECO:0000256" key="1">
    <source>
        <dbReference type="ARBA" id="ARBA00004613"/>
    </source>
</evidence>
<sequence>MNLFRIFTIAASLIGSSSSMTLDFDQVAPFPEVQPDNEMYAAALRFKPQLHISNGCHPYPAVNKHGDTSDGLSVWRIFTTCKGSPLGSQIYGRMVEQGGHFVILYALFFPRDRMVSLPWFGHHSGWEHLFVRLSDFTSNAELLSVTVKTQIGYTTYGPHEAQYMDGDHFKVKYTWLVHSQHFLKATTKPGEFQDLIMWSNMTKEAQDALEHTKFFGSKSPLSTKKFHRLVAKALKH</sequence>
<proteinExistence type="inferred from homology"/>
<keyword evidence="4" id="KW-0843">Virulence</keyword>
<dbReference type="PIRSF" id="PIRSF029958">
    <property type="entry name" value="Necrosis-inducing_protein"/>
    <property type="match status" value="1"/>
</dbReference>
<evidence type="ECO:0008006" key="8">
    <source>
        <dbReference type="Google" id="ProtNLM"/>
    </source>
</evidence>
<dbReference type="Pfam" id="PF05630">
    <property type="entry name" value="NPP1"/>
    <property type="match status" value="1"/>
</dbReference>
<organism evidence="6 7">
    <name type="scientific">Peronospora belbahrii</name>
    <dbReference type="NCBI Taxonomy" id="622444"/>
    <lineage>
        <taxon>Eukaryota</taxon>
        <taxon>Sar</taxon>
        <taxon>Stramenopiles</taxon>
        <taxon>Oomycota</taxon>
        <taxon>Peronosporomycetes</taxon>
        <taxon>Peronosporales</taxon>
        <taxon>Peronosporaceae</taxon>
        <taxon>Peronospora</taxon>
    </lineage>
</organism>
<dbReference type="PANTHER" id="PTHR33657">
    <property type="entry name" value="DOMAIN PROTEIN, PUTATIVE (AFU_ORTHOLOGUE AFUA_5G00600)-RELATED"/>
    <property type="match status" value="1"/>
</dbReference>
<keyword evidence="7" id="KW-1185">Reference proteome</keyword>
<evidence type="ECO:0000256" key="4">
    <source>
        <dbReference type="ARBA" id="ARBA00023026"/>
    </source>
</evidence>
<feature type="chain" id="PRO_5046886045" description="Neprosin domain-containing protein" evidence="5">
    <location>
        <begin position="20"/>
        <end position="236"/>
    </location>
</feature>
<comment type="similarity">
    <text evidence="2">Belongs to the Necrosis inducing protein (NPP1) family.</text>
</comment>
<keyword evidence="5" id="KW-0732">Signal</keyword>
<dbReference type="Proteomes" id="UP001158986">
    <property type="component" value="Unassembled WGS sequence"/>
</dbReference>
<evidence type="ECO:0000313" key="7">
    <source>
        <dbReference type="Proteomes" id="UP001158986"/>
    </source>
</evidence>